<dbReference type="Proteomes" id="UP001611383">
    <property type="component" value="Chromosome"/>
</dbReference>
<feature type="region of interest" description="Disordered" evidence="1">
    <location>
        <begin position="1"/>
        <end position="37"/>
    </location>
</feature>
<dbReference type="PANTHER" id="PTHR43591:SF24">
    <property type="entry name" value="2-METHOXY-6-POLYPRENYL-1,4-BENZOQUINOL METHYLASE, MITOCHONDRIAL"/>
    <property type="match status" value="1"/>
</dbReference>
<dbReference type="PANTHER" id="PTHR43591">
    <property type="entry name" value="METHYLTRANSFERASE"/>
    <property type="match status" value="1"/>
</dbReference>
<evidence type="ECO:0000256" key="1">
    <source>
        <dbReference type="SAM" id="MobiDB-lite"/>
    </source>
</evidence>
<dbReference type="InterPro" id="IPR013216">
    <property type="entry name" value="Methyltransf_11"/>
</dbReference>
<dbReference type="Gene3D" id="3.40.50.150">
    <property type="entry name" value="Vaccinia Virus protein VP39"/>
    <property type="match status" value="1"/>
</dbReference>
<dbReference type="Pfam" id="PF08241">
    <property type="entry name" value="Methyltransf_11"/>
    <property type="match status" value="1"/>
</dbReference>
<dbReference type="SUPFAM" id="SSF53335">
    <property type="entry name" value="S-adenosyl-L-methionine-dependent methyltransferases"/>
    <property type="match status" value="1"/>
</dbReference>
<organism evidence="3 4">
    <name type="scientific">Archangium minus</name>
    <dbReference type="NCBI Taxonomy" id="83450"/>
    <lineage>
        <taxon>Bacteria</taxon>
        <taxon>Pseudomonadati</taxon>
        <taxon>Myxococcota</taxon>
        <taxon>Myxococcia</taxon>
        <taxon>Myxococcales</taxon>
        <taxon>Cystobacterineae</taxon>
        <taxon>Archangiaceae</taxon>
        <taxon>Archangium</taxon>
    </lineage>
</organism>
<proteinExistence type="predicted"/>
<name>A0ABY9X9R1_9BACT</name>
<evidence type="ECO:0000313" key="3">
    <source>
        <dbReference type="EMBL" id="WNG52137.1"/>
    </source>
</evidence>
<dbReference type="EMBL" id="CP043494">
    <property type="protein sequence ID" value="WNG52137.1"/>
    <property type="molecule type" value="Genomic_DNA"/>
</dbReference>
<accession>A0ABY9X9R1</accession>
<sequence length="309" mass="33057">MDAPVPSHSEQPQGGPALQPWSTAPGMPSAEKDPSFHDTADATAYTVTPMGTTDTRTEGARQMWGLGDYTGLAGRLMPASQALIAKVEPVAGRRVLDVAAGTGNAAWLAAERGAKVTACDLSPRMVQLGRERTGPRVEWLEANAEDLPLPAGSFDVALSAFGVIFVPRPEVALAQLRRVLVPGGVLALTAWTNDGVMARMTDALRPFFPPSPTEGPDSLSWGKEAQVRSWLSEGFTRIEVQRRTLPWHFDSPAQMTAFLKEHSPIHVALGHMAGERAGEMFATLERMVSPEGGPVRLEAEYLLVSAVAA</sequence>
<dbReference type="CDD" id="cd02440">
    <property type="entry name" value="AdoMet_MTases"/>
    <property type="match status" value="1"/>
</dbReference>
<keyword evidence="3" id="KW-0808">Transferase</keyword>
<gene>
    <name evidence="3" type="ORF">F0U60_54560</name>
</gene>
<evidence type="ECO:0000259" key="2">
    <source>
        <dbReference type="Pfam" id="PF08241"/>
    </source>
</evidence>
<reference evidence="3 4" key="1">
    <citation type="submission" date="2019-08" db="EMBL/GenBank/DDBJ databases">
        <title>Archangium and Cystobacter genomes.</title>
        <authorList>
            <person name="Chen I.-C.K."/>
            <person name="Wielgoss S."/>
        </authorList>
    </citation>
    <scope>NUCLEOTIDE SEQUENCE [LARGE SCALE GENOMIC DNA]</scope>
    <source>
        <strain evidence="3 4">Cbm 6</strain>
    </source>
</reference>
<protein>
    <submittedName>
        <fullName evidence="3">Methyltransferase domain-containing protein</fullName>
    </submittedName>
</protein>
<dbReference type="GO" id="GO:0008168">
    <property type="term" value="F:methyltransferase activity"/>
    <property type="evidence" value="ECO:0007669"/>
    <property type="project" value="UniProtKB-KW"/>
</dbReference>
<keyword evidence="3" id="KW-0489">Methyltransferase</keyword>
<dbReference type="InterPro" id="IPR029063">
    <property type="entry name" value="SAM-dependent_MTases_sf"/>
</dbReference>
<keyword evidence="4" id="KW-1185">Reference proteome</keyword>
<dbReference type="GO" id="GO:0032259">
    <property type="term" value="P:methylation"/>
    <property type="evidence" value="ECO:0007669"/>
    <property type="project" value="UniProtKB-KW"/>
</dbReference>
<evidence type="ECO:0000313" key="4">
    <source>
        <dbReference type="Proteomes" id="UP001611383"/>
    </source>
</evidence>
<feature type="domain" description="Methyltransferase type 11" evidence="2">
    <location>
        <begin position="96"/>
        <end position="187"/>
    </location>
</feature>